<dbReference type="RefSeq" id="WP_130917724.1">
    <property type="nucleotide sequence ID" value="NZ_LR215973.1"/>
</dbReference>
<sequence>MFIATVTTLIVTALVTVVAAASDLARNRWTLDNMTKYGVPHEWIIPLGLVKLAGALGLLAGLAIPVLGAAAAAGLVLYFIGAVATLVRARGYSDLMYPGFYLVLAAASLVLTIAATGR</sequence>
<evidence type="ECO:0000256" key="5">
    <source>
        <dbReference type="SAM" id="Phobius"/>
    </source>
</evidence>
<dbReference type="Proteomes" id="UP000290439">
    <property type="component" value="Chromosome"/>
</dbReference>
<feature type="transmembrane region" description="Helical" evidence="5">
    <location>
        <begin position="43"/>
        <end position="62"/>
    </location>
</feature>
<dbReference type="InterPro" id="IPR032808">
    <property type="entry name" value="DoxX"/>
</dbReference>
<accession>A0A4U8W0N8</accession>
<reference evidence="6 7" key="1">
    <citation type="submission" date="2019-02" db="EMBL/GenBank/DDBJ databases">
        <authorList>
            <consortium name="Pathogen Informatics"/>
        </authorList>
    </citation>
    <scope>NUCLEOTIDE SEQUENCE [LARGE SCALE GENOMIC DNA]</scope>
    <source>
        <strain evidence="6 7">3012STDY6756504</strain>
    </source>
</reference>
<feature type="transmembrane region" description="Helical" evidence="5">
    <location>
        <begin position="95"/>
        <end position="115"/>
    </location>
</feature>
<dbReference type="AlphaFoldDB" id="A0A4U8W0N8"/>
<keyword evidence="4 5" id="KW-0472">Membrane</keyword>
<comment type="subcellular location">
    <subcellularLocation>
        <location evidence="1">Membrane</location>
        <topology evidence="1">Multi-pass membrane protein</topology>
    </subcellularLocation>
</comment>
<proteinExistence type="predicted"/>
<keyword evidence="3 5" id="KW-1133">Transmembrane helix</keyword>
<keyword evidence="2 5" id="KW-0812">Transmembrane</keyword>
<evidence type="ECO:0000256" key="3">
    <source>
        <dbReference type="ARBA" id="ARBA00022989"/>
    </source>
</evidence>
<evidence type="ECO:0000256" key="2">
    <source>
        <dbReference type="ARBA" id="ARBA00022692"/>
    </source>
</evidence>
<protein>
    <recommendedName>
        <fullName evidence="8">DoxX family protein</fullName>
    </recommendedName>
</protein>
<evidence type="ECO:0008006" key="8">
    <source>
        <dbReference type="Google" id="ProtNLM"/>
    </source>
</evidence>
<gene>
    <name evidence="6" type="ORF">NCTC10797_03344</name>
</gene>
<evidence type="ECO:0000313" key="6">
    <source>
        <dbReference type="EMBL" id="VFA99560.1"/>
    </source>
</evidence>
<dbReference type="GO" id="GO:0016020">
    <property type="term" value="C:membrane"/>
    <property type="evidence" value="ECO:0007669"/>
    <property type="project" value="UniProtKB-SubCell"/>
</dbReference>
<name>A0A4U8W0N8_9NOCA</name>
<evidence type="ECO:0000256" key="1">
    <source>
        <dbReference type="ARBA" id="ARBA00004141"/>
    </source>
</evidence>
<evidence type="ECO:0000313" key="7">
    <source>
        <dbReference type="Proteomes" id="UP000290439"/>
    </source>
</evidence>
<dbReference type="EMBL" id="LR215973">
    <property type="protein sequence ID" value="VFA99560.1"/>
    <property type="molecule type" value="Genomic_DNA"/>
</dbReference>
<evidence type="ECO:0000256" key="4">
    <source>
        <dbReference type="ARBA" id="ARBA00023136"/>
    </source>
</evidence>
<dbReference type="Pfam" id="PF13564">
    <property type="entry name" value="DoxX_2"/>
    <property type="match status" value="1"/>
</dbReference>
<feature type="transmembrane region" description="Helical" evidence="5">
    <location>
        <begin position="69"/>
        <end position="89"/>
    </location>
</feature>
<organism evidence="6 7">
    <name type="scientific">Nocardia cyriacigeorgica</name>
    <dbReference type="NCBI Taxonomy" id="135487"/>
    <lineage>
        <taxon>Bacteria</taxon>
        <taxon>Bacillati</taxon>
        <taxon>Actinomycetota</taxon>
        <taxon>Actinomycetes</taxon>
        <taxon>Mycobacteriales</taxon>
        <taxon>Nocardiaceae</taxon>
        <taxon>Nocardia</taxon>
    </lineage>
</organism>